<comment type="caution">
    <text evidence="13">The sequence shown here is derived from an EMBL/GenBank/DDBJ whole genome shotgun (WGS) entry which is preliminary data.</text>
</comment>
<comment type="catalytic activity">
    <reaction evidence="1">
        <text>ATP + protein L-histidine = ADP + protein N-phospho-L-histidine.</text>
        <dbReference type="EC" id="2.7.13.3"/>
    </reaction>
</comment>
<dbReference type="Pfam" id="PF02518">
    <property type="entry name" value="HATPase_c"/>
    <property type="match status" value="1"/>
</dbReference>
<dbReference type="PANTHER" id="PTHR43065:SF34">
    <property type="entry name" value="SPORULATION KINASE A"/>
    <property type="match status" value="1"/>
</dbReference>
<dbReference type="InterPro" id="IPR000014">
    <property type="entry name" value="PAS"/>
</dbReference>
<organism evidence="13 14">
    <name type="scientific">Bacillus mesophilus</name>
    <dbReference type="NCBI Taxonomy" id="1808955"/>
    <lineage>
        <taxon>Bacteria</taxon>
        <taxon>Bacillati</taxon>
        <taxon>Bacillota</taxon>
        <taxon>Bacilli</taxon>
        <taxon>Bacillales</taxon>
        <taxon>Bacillaceae</taxon>
        <taxon>Bacillus</taxon>
    </lineage>
</organism>
<dbReference type="InterPro" id="IPR036890">
    <property type="entry name" value="HATPase_C_sf"/>
</dbReference>
<dbReference type="InterPro" id="IPR005467">
    <property type="entry name" value="His_kinase_dom"/>
</dbReference>
<evidence type="ECO:0000259" key="10">
    <source>
        <dbReference type="PROSITE" id="PS50109"/>
    </source>
</evidence>
<dbReference type="Gene3D" id="3.30.450.40">
    <property type="match status" value="1"/>
</dbReference>
<reference evidence="13 14" key="1">
    <citation type="submission" date="2020-02" db="EMBL/GenBank/DDBJ databases">
        <title>Bacillus aquiflavi sp. nov., isolated from yellow water of strong flavor Chinese baijiu in Yibin region of China.</title>
        <authorList>
            <person name="Xie J."/>
        </authorList>
    </citation>
    <scope>NUCLEOTIDE SEQUENCE [LARGE SCALE GENOMIC DNA]</scope>
    <source>
        <strain evidence="13 14">SA4</strain>
    </source>
</reference>
<feature type="domain" description="PAC" evidence="12">
    <location>
        <begin position="147"/>
        <end position="198"/>
    </location>
</feature>
<evidence type="ECO:0000256" key="9">
    <source>
        <dbReference type="ARBA" id="ARBA00023012"/>
    </source>
</evidence>
<accession>A0A6M0QAD5</accession>
<dbReference type="Pfam" id="PF01590">
    <property type="entry name" value="GAF"/>
    <property type="match status" value="1"/>
</dbReference>
<keyword evidence="9" id="KW-0902">Two-component regulatory system</keyword>
<dbReference type="PROSITE" id="PS50113">
    <property type="entry name" value="PAC"/>
    <property type="match status" value="1"/>
</dbReference>
<feature type="domain" description="PAS" evidence="11">
    <location>
        <begin position="80"/>
        <end position="114"/>
    </location>
</feature>
<keyword evidence="3" id="KW-0597">Phosphoprotein</keyword>
<dbReference type="Gene3D" id="3.30.565.10">
    <property type="entry name" value="Histidine kinase-like ATPase, C-terminal domain"/>
    <property type="match status" value="1"/>
</dbReference>
<dbReference type="PRINTS" id="PR00344">
    <property type="entry name" value="BCTRLSENSOR"/>
</dbReference>
<dbReference type="InterPro" id="IPR036097">
    <property type="entry name" value="HisK_dim/P_sf"/>
</dbReference>
<protein>
    <recommendedName>
        <fullName evidence="2">histidine kinase</fullName>
        <ecNumber evidence="2">2.7.13.3</ecNumber>
    </recommendedName>
</protein>
<dbReference type="InterPro" id="IPR003594">
    <property type="entry name" value="HATPase_dom"/>
</dbReference>
<dbReference type="PANTHER" id="PTHR43065">
    <property type="entry name" value="SENSOR HISTIDINE KINASE"/>
    <property type="match status" value="1"/>
</dbReference>
<dbReference type="CDD" id="cd00130">
    <property type="entry name" value="PAS"/>
    <property type="match status" value="1"/>
</dbReference>
<evidence type="ECO:0000256" key="3">
    <source>
        <dbReference type="ARBA" id="ARBA00022553"/>
    </source>
</evidence>
<dbReference type="GO" id="GO:0030435">
    <property type="term" value="P:sporulation resulting in formation of a cellular spore"/>
    <property type="evidence" value="ECO:0007669"/>
    <property type="project" value="UniProtKB-KW"/>
</dbReference>
<keyword evidence="4" id="KW-0808">Transferase</keyword>
<evidence type="ECO:0000313" key="14">
    <source>
        <dbReference type="Proteomes" id="UP000481043"/>
    </source>
</evidence>
<keyword evidence="14" id="KW-1185">Reference proteome</keyword>
<name>A0A6M0QAD5_9BACI</name>
<dbReference type="CDD" id="cd00075">
    <property type="entry name" value="HATPase"/>
    <property type="match status" value="1"/>
</dbReference>
<dbReference type="EMBL" id="JAAIWM010000006">
    <property type="protein sequence ID" value="NEY73265.1"/>
    <property type="molecule type" value="Genomic_DNA"/>
</dbReference>
<dbReference type="InterPro" id="IPR003661">
    <property type="entry name" value="HisK_dim/P_dom"/>
</dbReference>
<evidence type="ECO:0000256" key="7">
    <source>
        <dbReference type="ARBA" id="ARBA00022840"/>
    </source>
</evidence>
<dbReference type="InterPro" id="IPR000700">
    <property type="entry name" value="PAS-assoc_C"/>
</dbReference>
<dbReference type="Gene3D" id="3.30.450.20">
    <property type="entry name" value="PAS domain"/>
    <property type="match status" value="1"/>
</dbReference>
<feature type="domain" description="Histidine kinase" evidence="10">
    <location>
        <begin position="211"/>
        <end position="414"/>
    </location>
</feature>
<dbReference type="PROSITE" id="PS50109">
    <property type="entry name" value="HIS_KIN"/>
    <property type="match status" value="1"/>
</dbReference>
<dbReference type="Pfam" id="PF00512">
    <property type="entry name" value="HisKA"/>
    <property type="match status" value="1"/>
</dbReference>
<dbReference type="SMART" id="SM00091">
    <property type="entry name" value="PAS"/>
    <property type="match status" value="1"/>
</dbReference>
<dbReference type="FunFam" id="1.10.287.130:FF:000040">
    <property type="entry name" value="PAS domain-containing sensor histidine kinase"/>
    <property type="match status" value="1"/>
</dbReference>
<dbReference type="Pfam" id="PF13426">
    <property type="entry name" value="PAS_9"/>
    <property type="match status" value="1"/>
</dbReference>
<dbReference type="InterPro" id="IPR029016">
    <property type="entry name" value="GAF-like_dom_sf"/>
</dbReference>
<dbReference type="CDD" id="cd00082">
    <property type="entry name" value="HisKA"/>
    <property type="match status" value="1"/>
</dbReference>
<dbReference type="InterPro" id="IPR004358">
    <property type="entry name" value="Sig_transdc_His_kin-like_C"/>
</dbReference>
<evidence type="ECO:0000313" key="13">
    <source>
        <dbReference type="EMBL" id="NEY73265.1"/>
    </source>
</evidence>
<evidence type="ECO:0000259" key="12">
    <source>
        <dbReference type="PROSITE" id="PS50113"/>
    </source>
</evidence>
<evidence type="ECO:0000256" key="5">
    <source>
        <dbReference type="ARBA" id="ARBA00022741"/>
    </source>
</evidence>
<keyword evidence="8" id="KW-0749">Sporulation</keyword>
<proteinExistence type="predicted"/>
<dbReference type="SUPFAM" id="SSF55781">
    <property type="entry name" value="GAF domain-like"/>
    <property type="match status" value="1"/>
</dbReference>
<dbReference type="AlphaFoldDB" id="A0A6M0QAD5"/>
<dbReference type="GO" id="GO:0005524">
    <property type="term" value="F:ATP binding"/>
    <property type="evidence" value="ECO:0007669"/>
    <property type="project" value="UniProtKB-KW"/>
</dbReference>
<evidence type="ECO:0000256" key="4">
    <source>
        <dbReference type="ARBA" id="ARBA00022679"/>
    </source>
</evidence>
<evidence type="ECO:0000256" key="2">
    <source>
        <dbReference type="ARBA" id="ARBA00012438"/>
    </source>
</evidence>
<dbReference type="Proteomes" id="UP000481043">
    <property type="component" value="Unassembled WGS sequence"/>
</dbReference>
<dbReference type="SUPFAM" id="SSF55874">
    <property type="entry name" value="ATPase domain of HSP90 chaperone/DNA topoisomerase II/histidine kinase"/>
    <property type="match status" value="1"/>
</dbReference>
<keyword evidence="5" id="KW-0547">Nucleotide-binding</keyword>
<evidence type="ECO:0000256" key="1">
    <source>
        <dbReference type="ARBA" id="ARBA00000085"/>
    </source>
</evidence>
<evidence type="ECO:0000259" key="11">
    <source>
        <dbReference type="PROSITE" id="PS50112"/>
    </source>
</evidence>
<dbReference type="SMART" id="SM00388">
    <property type="entry name" value="HisKA"/>
    <property type="match status" value="1"/>
</dbReference>
<dbReference type="PROSITE" id="PS50112">
    <property type="entry name" value="PAS"/>
    <property type="match status" value="1"/>
</dbReference>
<evidence type="ECO:0000256" key="6">
    <source>
        <dbReference type="ARBA" id="ARBA00022777"/>
    </source>
</evidence>
<dbReference type="InterPro" id="IPR003018">
    <property type="entry name" value="GAF"/>
</dbReference>
<dbReference type="NCBIfam" id="TIGR00229">
    <property type="entry name" value="sensory_box"/>
    <property type="match status" value="1"/>
</dbReference>
<dbReference type="SUPFAM" id="SSF55785">
    <property type="entry name" value="PYP-like sensor domain (PAS domain)"/>
    <property type="match status" value="1"/>
</dbReference>
<dbReference type="EC" id="2.7.13.3" evidence="2"/>
<dbReference type="InterPro" id="IPR035965">
    <property type="entry name" value="PAS-like_dom_sf"/>
</dbReference>
<dbReference type="SUPFAM" id="SSF47384">
    <property type="entry name" value="Homodimeric domain of signal transducing histidine kinase"/>
    <property type="match status" value="1"/>
</dbReference>
<gene>
    <name evidence="13" type="ORF">G4D63_16145</name>
</gene>
<sequence>MDITKELDIKSFLGVPIFHANGKLFGNLCCFDSETYSFSEEDAKLLQTMAAFLTYVIDLEQDHSQAMIDFEKLFHQSELVLSSLSEGVFGLNVEGEITFCNPSTLSILDYEEGEKLVGRSASQEFLIEDEKVAAVFGETVKDGVTRTRKDGYFKKKNQQLIPVEYTTKAIYDSANIVGTVVTFKDITEQKQSEEIILKSEKLSLAGQLAAGIAHEIRNPLTAIKGFLQMIDAGYQKDAYIKIMSSELERIELIVSELLLLAKPQDVMHAPFEIASILDEVISILNTQALLTNVEIAFTKRTEGLFIKGDSNQIKQVFINLIKNAIEALASGGQIEIDLLEEGSNVVIYVKDNGEGIPEDKIAELGQPFYSTKEEGTGLGLMVSFNIIQNHHGSINVKSAPTKGTTFEIKIPMYKAKALAN</sequence>
<evidence type="ECO:0000256" key="8">
    <source>
        <dbReference type="ARBA" id="ARBA00022969"/>
    </source>
</evidence>
<dbReference type="SMART" id="SM00387">
    <property type="entry name" value="HATPase_c"/>
    <property type="match status" value="1"/>
</dbReference>
<keyword evidence="6" id="KW-0418">Kinase</keyword>
<dbReference type="Gene3D" id="1.10.287.130">
    <property type="match status" value="1"/>
</dbReference>
<keyword evidence="7" id="KW-0067">ATP-binding</keyword>
<dbReference type="GO" id="GO:0000155">
    <property type="term" value="F:phosphorelay sensor kinase activity"/>
    <property type="evidence" value="ECO:0007669"/>
    <property type="project" value="InterPro"/>
</dbReference>